<dbReference type="InterPro" id="IPR036249">
    <property type="entry name" value="Thioredoxin-like_sf"/>
</dbReference>
<dbReference type="InterPro" id="IPR004045">
    <property type="entry name" value="Glutathione_S-Trfase_N"/>
</dbReference>
<gene>
    <name evidence="3" type="ORF">BJ878DRAFT_496056</name>
</gene>
<reference evidence="3" key="1">
    <citation type="journal article" date="2021" name="IMA Fungus">
        <title>Genomic characterization of three marine fungi, including Emericellopsis atlantica sp. nov. with signatures of a generalist lifestyle and marine biomass degradation.</title>
        <authorList>
            <person name="Hagestad O.C."/>
            <person name="Hou L."/>
            <person name="Andersen J.H."/>
            <person name="Hansen E.H."/>
            <person name="Altermark B."/>
            <person name="Li C."/>
            <person name="Kuhnert E."/>
            <person name="Cox R.J."/>
            <person name="Crous P.W."/>
            <person name="Spatafora J.W."/>
            <person name="Lail K."/>
            <person name="Amirebrahimi M."/>
            <person name="Lipzen A."/>
            <person name="Pangilinan J."/>
            <person name="Andreopoulos W."/>
            <person name="Hayes R.D."/>
            <person name="Ng V."/>
            <person name="Grigoriev I.V."/>
            <person name="Jackson S.A."/>
            <person name="Sutton T.D.S."/>
            <person name="Dobson A.D.W."/>
            <person name="Rama T."/>
        </authorList>
    </citation>
    <scope>NUCLEOTIDE SEQUENCE</scope>
    <source>
        <strain evidence="3">TRa3180A</strain>
    </source>
</reference>
<dbReference type="PROSITE" id="PS50404">
    <property type="entry name" value="GST_NTER"/>
    <property type="match status" value="1"/>
</dbReference>
<feature type="domain" description="GST C-terminal" evidence="2">
    <location>
        <begin position="92"/>
        <end position="227"/>
    </location>
</feature>
<dbReference type="Gene3D" id="1.20.1050.10">
    <property type="match status" value="1"/>
</dbReference>
<dbReference type="GO" id="GO:0005737">
    <property type="term" value="C:cytoplasm"/>
    <property type="evidence" value="ECO:0007669"/>
    <property type="project" value="TreeGrafter"/>
</dbReference>
<evidence type="ECO:0000313" key="4">
    <source>
        <dbReference type="Proteomes" id="UP000887226"/>
    </source>
</evidence>
<accession>A0A9P8CIQ1</accession>
<dbReference type="PROSITE" id="PS50405">
    <property type="entry name" value="GST_CTER"/>
    <property type="match status" value="1"/>
</dbReference>
<dbReference type="PANTHER" id="PTHR43968:SF8">
    <property type="entry name" value="S-TRANSFERASE, PUTATIVE (AFU_ORTHOLOGUE AFUA_2G00590)-RELATED"/>
    <property type="match status" value="1"/>
</dbReference>
<name>A0A9P8CIQ1_9HELO</name>
<evidence type="ECO:0000259" key="1">
    <source>
        <dbReference type="PROSITE" id="PS50404"/>
    </source>
</evidence>
<dbReference type="SUPFAM" id="SSF47616">
    <property type="entry name" value="GST C-terminal domain-like"/>
    <property type="match status" value="1"/>
</dbReference>
<dbReference type="Proteomes" id="UP000887226">
    <property type="component" value="Unassembled WGS sequence"/>
</dbReference>
<dbReference type="InterPro" id="IPR010987">
    <property type="entry name" value="Glutathione-S-Trfase_C-like"/>
</dbReference>
<protein>
    <submittedName>
        <fullName evidence="3">Thioredoxin-like protein</fullName>
    </submittedName>
</protein>
<dbReference type="AlphaFoldDB" id="A0A9P8CIQ1"/>
<evidence type="ECO:0000259" key="2">
    <source>
        <dbReference type="PROSITE" id="PS50405"/>
    </source>
</evidence>
<dbReference type="InterPro" id="IPR036282">
    <property type="entry name" value="Glutathione-S-Trfase_C_sf"/>
</dbReference>
<dbReference type="Gene3D" id="3.40.30.10">
    <property type="entry name" value="Glutaredoxin"/>
    <property type="match status" value="1"/>
</dbReference>
<dbReference type="InterPro" id="IPR040079">
    <property type="entry name" value="Glutathione_S-Trfase"/>
</dbReference>
<dbReference type="OrthoDB" id="202840at2759"/>
<dbReference type="InterPro" id="IPR050983">
    <property type="entry name" value="GST_Omega/HSP26"/>
</dbReference>
<feature type="domain" description="GST N-terminal" evidence="1">
    <location>
        <begin position="4"/>
        <end position="83"/>
    </location>
</feature>
<dbReference type="SFLD" id="SFLDS00019">
    <property type="entry name" value="Glutathione_Transferase_(cytos"/>
    <property type="match status" value="1"/>
</dbReference>
<sequence length="239" mass="26290">MAAPKIVLYTNHACPWAHRAHIALRELNLPYSEEIIDLSLPRTPAYLALNPRGLVPALTYNSNIITESAIVAHFLADAHPSHLLPPSAAPGGALRRARIAFFIDTFMAKVHNLFIKSLGFATEEEERMKADKLIAAIARDVEPLLADAGPFFGGAQKLTLAEVQTGSFILRLLAYPKYEGLLPASLIMRYEEETPNFWKWANAVVKEESVNYIWDEAKVAASSKAKIDRARAATATAAK</sequence>
<dbReference type="SFLD" id="SFLDG00358">
    <property type="entry name" value="Main_(cytGST)"/>
    <property type="match status" value="1"/>
</dbReference>
<evidence type="ECO:0000313" key="3">
    <source>
        <dbReference type="EMBL" id="KAG9246721.1"/>
    </source>
</evidence>
<dbReference type="CDD" id="cd00570">
    <property type="entry name" value="GST_N_family"/>
    <property type="match status" value="1"/>
</dbReference>
<dbReference type="EMBL" id="MU253795">
    <property type="protein sequence ID" value="KAG9246721.1"/>
    <property type="molecule type" value="Genomic_DNA"/>
</dbReference>
<dbReference type="SUPFAM" id="SSF52833">
    <property type="entry name" value="Thioredoxin-like"/>
    <property type="match status" value="1"/>
</dbReference>
<keyword evidence="4" id="KW-1185">Reference proteome</keyword>
<comment type="caution">
    <text evidence="3">The sequence shown here is derived from an EMBL/GenBank/DDBJ whole genome shotgun (WGS) entry which is preliminary data.</text>
</comment>
<dbReference type="PANTHER" id="PTHR43968">
    <property type="match status" value="1"/>
</dbReference>
<organism evidence="3 4">
    <name type="scientific">Calycina marina</name>
    <dbReference type="NCBI Taxonomy" id="1763456"/>
    <lineage>
        <taxon>Eukaryota</taxon>
        <taxon>Fungi</taxon>
        <taxon>Dikarya</taxon>
        <taxon>Ascomycota</taxon>
        <taxon>Pezizomycotina</taxon>
        <taxon>Leotiomycetes</taxon>
        <taxon>Helotiales</taxon>
        <taxon>Pezizellaceae</taxon>
        <taxon>Calycina</taxon>
    </lineage>
</organism>
<dbReference type="Pfam" id="PF13409">
    <property type="entry name" value="GST_N_2"/>
    <property type="match status" value="1"/>
</dbReference>
<proteinExistence type="predicted"/>